<evidence type="ECO:0000313" key="1">
    <source>
        <dbReference type="EMBL" id="MCL1127663.1"/>
    </source>
</evidence>
<name>A0ABT0LIX7_9GAMM</name>
<dbReference type="RefSeq" id="WP_248943100.1">
    <property type="nucleotide sequence ID" value="NZ_JAKIKS010000189.1"/>
</dbReference>
<comment type="caution">
    <text evidence="1">The sequence shown here is derived from an EMBL/GenBank/DDBJ whole genome shotgun (WGS) entry which is preliminary data.</text>
</comment>
<evidence type="ECO:0000313" key="2">
    <source>
        <dbReference type="Proteomes" id="UP001203423"/>
    </source>
</evidence>
<organism evidence="1 2">
    <name type="scientific">Shewanella surugensis</name>
    <dbReference type="NCBI Taxonomy" id="212020"/>
    <lineage>
        <taxon>Bacteria</taxon>
        <taxon>Pseudomonadati</taxon>
        <taxon>Pseudomonadota</taxon>
        <taxon>Gammaproteobacteria</taxon>
        <taxon>Alteromonadales</taxon>
        <taxon>Shewanellaceae</taxon>
        <taxon>Shewanella</taxon>
    </lineage>
</organism>
<accession>A0ABT0LIX7</accession>
<reference evidence="1 2" key="1">
    <citation type="submission" date="2022-01" db="EMBL/GenBank/DDBJ databases">
        <title>Whole genome-based taxonomy of the Shewanellaceae.</title>
        <authorList>
            <person name="Martin-Rodriguez A.J."/>
        </authorList>
    </citation>
    <scope>NUCLEOTIDE SEQUENCE [LARGE SCALE GENOMIC DNA]</scope>
    <source>
        <strain evidence="1 2">DSM 17177</strain>
    </source>
</reference>
<sequence>MDELFLEIHYKSDGYIISEKGDILPFIDKLQECLSSNVMITDIDFPLSELRCYVRQLQVTKDVKYHRLSLDRLDTLKANAIKSGYYQ</sequence>
<keyword evidence="2" id="KW-1185">Reference proteome</keyword>
<gene>
    <name evidence="1" type="ORF">L2764_25120</name>
</gene>
<dbReference type="Proteomes" id="UP001203423">
    <property type="component" value="Unassembled WGS sequence"/>
</dbReference>
<proteinExistence type="predicted"/>
<dbReference type="EMBL" id="JAKIKS010000189">
    <property type="protein sequence ID" value="MCL1127663.1"/>
    <property type="molecule type" value="Genomic_DNA"/>
</dbReference>
<protein>
    <submittedName>
        <fullName evidence="1">Uncharacterized protein</fullName>
    </submittedName>
</protein>